<evidence type="ECO:0000313" key="3">
    <source>
        <dbReference type="Proteomes" id="UP000297604"/>
    </source>
</evidence>
<keyword evidence="1" id="KW-0732">Signal</keyword>
<sequence length="690" mass="69413">MLHFSRLGSGTVLAAVLVACAAIVPAQALLATTADTATLHATGTILILSGEEDPSSPTQNLADQVRLLTDDGASVELTGNLPDDVTSGSTFSGTLTVPTSVVAAVPAVTEATGPVEATSETGKEVVSASVALDAALPVVSATIEAQVAQTSAAATHALDVFVATLPTAPTTPVLDDPGIAALEATVSTFWSSQSAGQIIGFTQPLATKRVVTANSCQATSMFTEAAAAFGHPQGWYTTGFNAHHLVILAPASCGAGSGLGSVGLVQSGGVVWASYSAPFGTNAVAHEIGHNLGLRHSNKHTCPNPIVEGAFSGGTFSDGCSDVEYQDFYDVMGGGLSYNGMTNAQLPALNITQKYKLDAITSADLVPVSLVAGVTSGAGSFTLHPISDATGLRGLKITDPRDGGVYFVEYRSGTGMDAGSLYASGRVPGMTRGVRVLRQRDDTTSAVLTLPNDDGTRSMALGASQSLTSRSGGVTVAVTSVSGTAGVTVSLGDAAGAPRMGTGAVSIKGQNSELVPGTTVEIRQGDCAGPAVWRTTTGSTPSAYGAFGIGLTPGSYCIVTLAVPAPYGMPSANTLFQMGAGAGNWVTVWLPGPISGALVAKDAQGIGINGVTALIRQGSCATQGPGVWLSTTATNRWSSGGFGISLNPGTYCTTISQVPAGYSIPAPADITVASPGPLWITAWIPGQPTH</sequence>
<keyword evidence="3" id="KW-1185">Reference proteome</keyword>
<dbReference type="Pfam" id="PF13582">
    <property type="entry name" value="Reprolysin_3"/>
    <property type="match status" value="1"/>
</dbReference>
<dbReference type="RefSeq" id="WP_134449058.1">
    <property type="nucleotide sequence ID" value="NZ_SOFS01000025.1"/>
</dbReference>
<protein>
    <recommendedName>
        <fullName evidence="4">Metallo-peptidase family M12B Reprolysin-like</fullName>
    </recommendedName>
</protein>
<dbReference type="SUPFAM" id="SSF55486">
    <property type="entry name" value="Metalloproteases ('zincins'), catalytic domain"/>
    <property type="match status" value="1"/>
</dbReference>
<accession>A0ABY2INX9</accession>
<evidence type="ECO:0008006" key="4">
    <source>
        <dbReference type="Google" id="ProtNLM"/>
    </source>
</evidence>
<evidence type="ECO:0000313" key="2">
    <source>
        <dbReference type="EMBL" id="TFC19380.1"/>
    </source>
</evidence>
<dbReference type="PROSITE" id="PS51257">
    <property type="entry name" value="PROKAR_LIPOPROTEIN"/>
    <property type="match status" value="1"/>
</dbReference>
<evidence type="ECO:0000256" key="1">
    <source>
        <dbReference type="SAM" id="SignalP"/>
    </source>
</evidence>
<gene>
    <name evidence="2" type="ORF">E3O46_12495</name>
</gene>
<reference evidence="2 3" key="1">
    <citation type="submission" date="2019-03" db="EMBL/GenBank/DDBJ databases">
        <title>Genomics of glacier-inhabiting Cryobacterium strains.</title>
        <authorList>
            <person name="Liu Q."/>
            <person name="Xin Y.-H."/>
        </authorList>
    </citation>
    <scope>NUCLEOTIDE SEQUENCE [LARGE SCALE GENOMIC DNA]</scope>
    <source>
        <strain evidence="2 3">MDB1-5</strain>
    </source>
</reference>
<dbReference type="InterPro" id="IPR024079">
    <property type="entry name" value="MetalloPept_cat_dom_sf"/>
</dbReference>
<dbReference type="Proteomes" id="UP000297604">
    <property type="component" value="Unassembled WGS sequence"/>
</dbReference>
<feature type="chain" id="PRO_5045778158" description="Metallo-peptidase family M12B Reprolysin-like" evidence="1">
    <location>
        <begin position="29"/>
        <end position="690"/>
    </location>
</feature>
<dbReference type="EMBL" id="SOFS01000025">
    <property type="protein sequence ID" value="TFC19380.1"/>
    <property type="molecule type" value="Genomic_DNA"/>
</dbReference>
<feature type="signal peptide" evidence="1">
    <location>
        <begin position="1"/>
        <end position="28"/>
    </location>
</feature>
<proteinExistence type="predicted"/>
<dbReference type="Gene3D" id="3.40.390.10">
    <property type="entry name" value="Collagenase (Catalytic Domain)"/>
    <property type="match status" value="1"/>
</dbReference>
<organism evidence="2 3">
    <name type="scientific">Cryobacterium glucosi</name>
    <dbReference type="NCBI Taxonomy" id="1259175"/>
    <lineage>
        <taxon>Bacteria</taxon>
        <taxon>Bacillati</taxon>
        <taxon>Actinomycetota</taxon>
        <taxon>Actinomycetes</taxon>
        <taxon>Micrococcales</taxon>
        <taxon>Microbacteriaceae</taxon>
        <taxon>Cryobacterium</taxon>
    </lineage>
</organism>
<comment type="caution">
    <text evidence="2">The sequence shown here is derived from an EMBL/GenBank/DDBJ whole genome shotgun (WGS) entry which is preliminary data.</text>
</comment>
<name>A0ABY2INX9_9MICO</name>